<accession>A0A7C0Y6F5</accession>
<reference evidence="1" key="1">
    <citation type="journal article" date="2020" name="mSystems">
        <title>Genome- and Community-Level Interaction Insights into Carbon Utilization and Element Cycling Functions of Hydrothermarchaeota in Hydrothermal Sediment.</title>
        <authorList>
            <person name="Zhou Z."/>
            <person name="Liu Y."/>
            <person name="Xu W."/>
            <person name="Pan J."/>
            <person name="Luo Z.H."/>
            <person name="Li M."/>
        </authorList>
    </citation>
    <scope>NUCLEOTIDE SEQUENCE [LARGE SCALE GENOMIC DNA]</scope>
    <source>
        <strain evidence="1">HyVt-115</strain>
    </source>
</reference>
<proteinExistence type="predicted"/>
<sequence length="192" mass="21010">MLGILIFLAGAMTFLSLVFGLTGFPTNYVVVAKNGERDVIFFEVGSDSPPSGYAPVWTGCILKAERPITIPILLFRCEGEGEEHRNVPEAWKKVDVEEGFFRGYTLASPNVELALEMLKGGVARVLARVAKAVKGGVLPKYLALQVLEDRVALYSDQGTLTEVDQFLAIYRGPKGFWTCSRGKRIDLLPPSG</sequence>
<gene>
    <name evidence="1" type="ORF">ENF32_05655</name>
</gene>
<comment type="caution">
    <text evidence="1">The sequence shown here is derived from an EMBL/GenBank/DDBJ whole genome shotgun (WGS) entry which is preliminary data.</text>
</comment>
<evidence type="ECO:0000313" key="1">
    <source>
        <dbReference type="EMBL" id="HDD53535.1"/>
    </source>
</evidence>
<name>A0A7C0Y6F5_9BACT</name>
<dbReference type="EMBL" id="DQWS01000213">
    <property type="protein sequence ID" value="HDD53535.1"/>
    <property type="molecule type" value="Genomic_DNA"/>
</dbReference>
<dbReference type="AlphaFoldDB" id="A0A7C0Y6F5"/>
<dbReference type="Proteomes" id="UP000885690">
    <property type="component" value="Unassembled WGS sequence"/>
</dbReference>
<protein>
    <submittedName>
        <fullName evidence="1">Uncharacterized protein</fullName>
    </submittedName>
</protein>
<organism evidence="1">
    <name type="scientific">Thermosulfidibacter takaii</name>
    <dbReference type="NCBI Taxonomy" id="412593"/>
    <lineage>
        <taxon>Bacteria</taxon>
        <taxon>Pseudomonadati</taxon>
        <taxon>Thermosulfidibacterota</taxon>
        <taxon>Thermosulfidibacteria</taxon>
        <taxon>Thermosulfidibacterales</taxon>
        <taxon>Thermosulfidibacteraceae</taxon>
    </lineage>
</organism>